<name>A0A7C9LXL7_9MICO</name>
<dbReference type="EMBL" id="WODA01000025">
    <property type="protein sequence ID" value="MUN08239.1"/>
    <property type="molecule type" value="Genomic_DNA"/>
</dbReference>
<proteinExistence type="predicted"/>
<keyword evidence="2" id="KW-1185">Reference proteome</keyword>
<gene>
    <name evidence="1" type="ORF">GLX25_14065</name>
</gene>
<sequence>MFTRGPGEFEISDAARELHFSTLTRYEQGYITVACLTWRGRPIPFEYVRDERRHDGAVFFEAVIRNFGYSVVAEVVSAMGRADFADADDADQAFRYAVEAVLAYEPGGEGLNRRDGYNRLSYDGRLWTLGDFGDYFTAADIAGGDAE</sequence>
<protein>
    <submittedName>
        <fullName evidence="1">Uncharacterized protein</fullName>
    </submittedName>
</protein>
<evidence type="ECO:0000313" key="1">
    <source>
        <dbReference type="EMBL" id="MUN08239.1"/>
    </source>
</evidence>
<dbReference type="AlphaFoldDB" id="A0A7C9LXL7"/>
<accession>A0A7C9LXL7</accession>
<reference evidence="1 2" key="1">
    <citation type="submission" date="2019-11" db="EMBL/GenBank/DDBJ databases">
        <title>Agromyces kandeliae sp. nov., isolated from mangrove soil.</title>
        <authorList>
            <person name="Wang R."/>
        </authorList>
    </citation>
    <scope>NUCLEOTIDE SEQUENCE [LARGE SCALE GENOMIC DNA]</scope>
    <source>
        <strain evidence="1 2">JCM 11431</strain>
    </source>
</reference>
<dbReference type="Proteomes" id="UP000480122">
    <property type="component" value="Unassembled WGS sequence"/>
</dbReference>
<comment type="caution">
    <text evidence="1">The sequence shown here is derived from an EMBL/GenBank/DDBJ whole genome shotgun (WGS) entry which is preliminary data.</text>
</comment>
<dbReference type="RefSeq" id="WP_155843080.1">
    <property type="nucleotide sequence ID" value="NZ_BAAAIA010000008.1"/>
</dbReference>
<organism evidence="1 2">
    <name type="scientific">Agromyces luteolus</name>
    <dbReference type="NCBI Taxonomy" id="88373"/>
    <lineage>
        <taxon>Bacteria</taxon>
        <taxon>Bacillati</taxon>
        <taxon>Actinomycetota</taxon>
        <taxon>Actinomycetes</taxon>
        <taxon>Micrococcales</taxon>
        <taxon>Microbacteriaceae</taxon>
        <taxon>Agromyces</taxon>
    </lineage>
</organism>
<dbReference type="OrthoDB" id="5133052at2"/>
<evidence type="ECO:0000313" key="2">
    <source>
        <dbReference type="Proteomes" id="UP000480122"/>
    </source>
</evidence>